<feature type="transmembrane region" description="Helical" evidence="1">
    <location>
        <begin position="35"/>
        <end position="55"/>
    </location>
</feature>
<feature type="transmembrane region" description="Helical" evidence="1">
    <location>
        <begin position="12"/>
        <end position="29"/>
    </location>
</feature>
<comment type="caution">
    <text evidence="2">The sequence shown here is derived from an EMBL/GenBank/DDBJ whole genome shotgun (WGS) entry which is preliminary data.</text>
</comment>
<reference evidence="2 3" key="1">
    <citation type="submission" date="2024-03" db="EMBL/GenBank/DDBJ databases">
        <title>Mouse gut bacterial collection (mGBC) of GemPharmatech.</title>
        <authorList>
            <person name="He Y."/>
            <person name="Dong L."/>
            <person name="Wu D."/>
            <person name="Gao X."/>
            <person name="Lin Z."/>
        </authorList>
    </citation>
    <scope>NUCLEOTIDE SEQUENCE [LARGE SCALE GENOMIC DNA]</scope>
    <source>
        <strain evidence="2 3">54-13</strain>
    </source>
</reference>
<feature type="transmembrane region" description="Helical" evidence="1">
    <location>
        <begin position="160"/>
        <end position="179"/>
    </location>
</feature>
<sequence length="290" mass="33343">MKQQDCYTAKEAFTFPLLCLACLASFIYWGCTDGWHVGAIVGTLLFGIITLTYIFKYLRFGRDFLRIDADGITYKEWSKTTSLKWYEIAKCAVFYRQSYMGVLFYRVLDIVLSSETKSQKGISVRLSGKYCRNKNVINAIERFGGTGVFDEQSSHSQNKYLIGILLFAVAAILFIALISCDNRHHITDNYSVFTYGEGLYGESEKDYPIFVSKLGYKDEPSFIANVRHVWWNDSTIIIEQNNNSWWIVTAVDSRLSYGDKYVGPLSVQLKDSIILAEKISIEQMKHKYYE</sequence>
<keyword evidence="1" id="KW-1133">Transmembrane helix</keyword>
<organism evidence="2 3">
    <name type="scientific">Heminiphilus faecis</name>
    <dbReference type="NCBI Taxonomy" id="2601703"/>
    <lineage>
        <taxon>Bacteria</taxon>
        <taxon>Pseudomonadati</taxon>
        <taxon>Bacteroidota</taxon>
        <taxon>Bacteroidia</taxon>
        <taxon>Bacteroidales</taxon>
        <taxon>Muribaculaceae</taxon>
        <taxon>Heminiphilus</taxon>
    </lineage>
</organism>
<evidence type="ECO:0000256" key="1">
    <source>
        <dbReference type="SAM" id="Phobius"/>
    </source>
</evidence>
<keyword evidence="3" id="KW-1185">Reference proteome</keyword>
<evidence type="ECO:0000313" key="3">
    <source>
        <dbReference type="Proteomes" id="UP001565200"/>
    </source>
</evidence>
<dbReference type="EMBL" id="JBCLPP010000014">
    <property type="protein sequence ID" value="MEY8245282.1"/>
    <property type="molecule type" value="Genomic_DNA"/>
</dbReference>
<dbReference type="RefSeq" id="WP_369863370.1">
    <property type="nucleotide sequence ID" value="NZ_JBCLPP010000014.1"/>
</dbReference>
<dbReference type="Proteomes" id="UP001565200">
    <property type="component" value="Unassembled WGS sequence"/>
</dbReference>
<name>A0ABV4CV81_9BACT</name>
<evidence type="ECO:0000313" key="2">
    <source>
        <dbReference type="EMBL" id="MEY8245282.1"/>
    </source>
</evidence>
<proteinExistence type="predicted"/>
<evidence type="ECO:0008006" key="4">
    <source>
        <dbReference type="Google" id="ProtNLM"/>
    </source>
</evidence>
<keyword evidence="1" id="KW-0812">Transmembrane</keyword>
<keyword evidence="1" id="KW-0472">Membrane</keyword>
<protein>
    <recommendedName>
        <fullName evidence="4">PH domain-containing protein</fullName>
    </recommendedName>
</protein>
<gene>
    <name evidence="2" type="ORF">AAK873_06575</name>
</gene>
<accession>A0ABV4CV81</accession>